<dbReference type="OMA" id="IAGRTHQ"/>
<dbReference type="Pfam" id="PF06668">
    <property type="entry name" value="ITI_HC_C"/>
    <property type="match status" value="2"/>
</dbReference>
<dbReference type="GeneTree" id="ENSGT00940000157945"/>
<dbReference type="GO" id="GO:0030212">
    <property type="term" value="P:hyaluronan metabolic process"/>
    <property type="evidence" value="ECO:0007669"/>
    <property type="project" value="InterPro"/>
</dbReference>
<dbReference type="InterPro" id="IPR050934">
    <property type="entry name" value="ITIH"/>
</dbReference>
<reference evidence="2" key="1">
    <citation type="submission" date="2025-08" db="UniProtKB">
        <authorList>
            <consortium name="Ensembl"/>
        </authorList>
    </citation>
    <scope>IDENTIFICATION</scope>
</reference>
<dbReference type="Ensembl" id="ENSCVAT00000032225.1">
    <property type="protein sequence ID" value="ENSCVAP00000031198.1"/>
    <property type="gene ID" value="ENSCVAG00000020303.1"/>
</dbReference>
<feature type="domain" description="Inter-alpha-trypsin inhibitor heavy chain C-terminal" evidence="1">
    <location>
        <begin position="64"/>
        <end position="133"/>
    </location>
</feature>
<sequence>MLEHEVTSSRTRLSVSATPCLYVSPSVDNDPHFIIHLPRSNMDVCFNIDSKPGHILSLVSDAGTGVVVNGQLISSKQPHRGKLNTYFGIISVYYQPEGVSVTVHTDRITIIAGRTHQSFTWSATAEITQAGYASSSVWTQGQTVLILSHRILTPAGHLKTLQAAYWTDYAPEVSVSNVHPGPNPLKKEATMEVKGHKLQVTRGWQKDYRHDSKRGFNVYCWFIHNSGKGFIDGHYSDYILPGLSSFLPTP</sequence>
<proteinExistence type="predicted"/>
<feature type="domain" description="Inter-alpha-trypsin inhibitor heavy chain C-terminal" evidence="1">
    <location>
        <begin position="170"/>
        <end position="225"/>
    </location>
</feature>
<organism evidence="2 3">
    <name type="scientific">Cyprinodon variegatus</name>
    <name type="common">Sheepshead minnow</name>
    <dbReference type="NCBI Taxonomy" id="28743"/>
    <lineage>
        <taxon>Eukaryota</taxon>
        <taxon>Metazoa</taxon>
        <taxon>Chordata</taxon>
        <taxon>Craniata</taxon>
        <taxon>Vertebrata</taxon>
        <taxon>Euteleostomi</taxon>
        <taxon>Actinopterygii</taxon>
        <taxon>Neopterygii</taxon>
        <taxon>Teleostei</taxon>
        <taxon>Neoteleostei</taxon>
        <taxon>Acanthomorphata</taxon>
        <taxon>Ovalentaria</taxon>
        <taxon>Atherinomorphae</taxon>
        <taxon>Cyprinodontiformes</taxon>
        <taxon>Cyprinodontidae</taxon>
        <taxon>Cyprinodon</taxon>
    </lineage>
</organism>
<evidence type="ECO:0000313" key="3">
    <source>
        <dbReference type="Proteomes" id="UP000265020"/>
    </source>
</evidence>
<accession>A0A3Q2EF91</accession>
<dbReference type="InterPro" id="IPR010600">
    <property type="entry name" value="ITI_HC_C"/>
</dbReference>
<name>A0A3Q2EF91_CYPVA</name>
<protein>
    <recommendedName>
        <fullName evidence="1">Inter-alpha-trypsin inhibitor heavy chain C-terminal domain-containing protein</fullName>
    </recommendedName>
</protein>
<dbReference type="Proteomes" id="UP000265020">
    <property type="component" value="Unassembled WGS sequence"/>
</dbReference>
<dbReference type="PANTHER" id="PTHR10338:SF14">
    <property type="entry name" value="INTER-ALPHA-TRYPSIN INHIBITOR HEAVY CHAIN H2"/>
    <property type="match status" value="1"/>
</dbReference>
<dbReference type="GO" id="GO:0004867">
    <property type="term" value="F:serine-type endopeptidase inhibitor activity"/>
    <property type="evidence" value="ECO:0007669"/>
    <property type="project" value="InterPro"/>
</dbReference>
<dbReference type="PANTHER" id="PTHR10338">
    <property type="entry name" value="INTER-ALPHA-TRYPSIN INHIBITOR HEAVY CHAIN FAMILY MEMBER"/>
    <property type="match status" value="1"/>
</dbReference>
<reference evidence="2" key="2">
    <citation type="submission" date="2025-09" db="UniProtKB">
        <authorList>
            <consortium name="Ensembl"/>
        </authorList>
    </citation>
    <scope>IDENTIFICATION</scope>
</reference>
<evidence type="ECO:0000313" key="2">
    <source>
        <dbReference type="Ensembl" id="ENSCVAP00000031198.1"/>
    </source>
</evidence>
<evidence type="ECO:0000259" key="1">
    <source>
        <dbReference type="Pfam" id="PF06668"/>
    </source>
</evidence>
<keyword evidence="3" id="KW-1185">Reference proteome</keyword>
<dbReference type="AlphaFoldDB" id="A0A3Q2EF91"/>
<dbReference type="STRING" id="28743.ENSCVAP00000031198"/>